<dbReference type="PATRIC" id="fig|1240687.3.peg.712"/>
<accession>M6FHR4</accession>
<reference evidence="1 2" key="1">
    <citation type="submission" date="2013-01" db="EMBL/GenBank/DDBJ databases">
        <authorList>
            <person name="Harkins D.M."/>
            <person name="Durkin A.S."/>
            <person name="Brinkac L.M."/>
            <person name="Haft D.H."/>
            <person name="Selengut J.D."/>
            <person name="Sanka R."/>
            <person name="DePew J."/>
            <person name="Purushe J."/>
            <person name="Galloway R.L."/>
            <person name="Vinetz J.M."/>
            <person name="Sutton G.G."/>
            <person name="Nierman W.C."/>
            <person name="Fouts D.E."/>
        </authorList>
    </citation>
    <scope>NUCLEOTIDE SEQUENCE [LARGE SCALE GENOMIC DNA]</scope>
    <source>
        <strain evidence="1 2">Nikolaevo</strain>
    </source>
</reference>
<comment type="caution">
    <text evidence="1">The sequence shown here is derived from an EMBL/GenBank/DDBJ whole genome shotgun (WGS) entry which is preliminary data.</text>
</comment>
<name>M6FHR4_9LEPT</name>
<sequence length="38" mass="4634">MPPFLENDPSFNESPDRYEEEFKKVEQILYYSEDNFGE</sequence>
<evidence type="ECO:0000313" key="1">
    <source>
        <dbReference type="EMBL" id="EMK25624.1"/>
    </source>
</evidence>
<dbReference type="EMBL" id="ANCE01000040">
    <property type="protein sequence ID" value="EMK25624.1"/>
    <property type="molecule type" value="Genomic_DNA"/>
</dbReference>
<protein>
    <submittedName>
        <fullName evidence="1">Uncharacterized protein</fullName>
    </submittedName>
</protein>
<proteinExistence type="predicted"/>
<dbReference type="Proteomes" id="UP000011980">
    <property type="component" value="Unassembled WGS sequence"/>
</dbReference>
<gene>
    <name evidence="1" type="ORF">LEP1GSC008_3814</name>
</gene>
<evidence type="ECO:0000313" key="2">
    <source>
        <dbReference type="Proteomes" id="UP000011980"/>
    </source>
</evidence>
<organism evidence="1 2">
    <name type="scientific">Leptospira kirschneri serovar Bulgarica str. Nikolaevo</name>
    <dbReference type="NCBI Taxonomy" id="1240687"/>
    <lineage>
        <taxon>Bacteria</taxon>
        <taxon>Pseudomonadati</taxon>
        <taxon>Spirochaetota</taxon>
        <taxon>Spirochaetia</taxon>
        <taxon>Leptospirales</taxon>
        <taxon>Leptospiraceae</taxon>
        <taxon>Leptospira</taxon>
    </lineage>
</organism>
<dbReference type="AlphaFoldDB" id="M6FHR4"/>